<accession>A0A550BY16</accession>
<dbReference type="OrthoDB" id="3002966at2759"/>
<dbReference type="Proteomes" id="UP000320762">
    <property type="component" value="Unassembled WGS sequence"/>
</dbReference>
<feature type="compositionally biased region" description="Pro residues" evidence="1">
    <location>
        <begin position="10"/>
        <end position="21"/>
    </location>
</feature>
<dbReference type="AlphaFoldDB" id="A0A550BY16"/>
<evidence type="ECO:0000313" key="2">
    <source>
        <dbReference type="EMBL" id="TRM57439.1"/>
    </source>
</evidence>
<protein>
    <submittedName>
        <fullName evidence="2">Uncharacterized protein</fullName>
    </submittedName>
</protein>
<feature type="compositionally biased region" description="Low complexity" evidence="1">
    <location>
        <begin position="22"/>
        <end position="35"/>
    </location>
</feature>
<name>A0A550BY16_9AGAR</name>
<dbReference type="EMBL" id="VDMD01000047">
    <property type="protein sequence ID" value="TRM57439.1"/>
    <property type="molecule type" value="Genomic_DNA"/>
</dbReference>
<comment type="caution">
    <text evidence="2">The sequence shown here is derived from an EMBL/GenBank/DDBJ whole genome shotgun (WGS) entry which is preliminary data.</text>
</comment>
<organism evidence="2 3">
    <name type="scientific">Schizophyllum amplum</name>
    <dbReference type="NCBI Taxonomy" id="97359"/>
    <lineage>
        <taxon>Eukaryota</taxon>
        <taxon>Fungi</taxon>
        <taxon>Dikarya</taxon>
        <taxon>Basidiomycota</taxon>
        <taxon>Agaricomycotina</taxon>
        <taxon>Agaricomycetes</taxon>
        <taxon>Agaricomycetidae</taxon>
        <taxon>Agaricales</taxon>
        <taxon>Schizophyllaceae</taxon>
        <taxon>Schizophyllum</taxon>
    </lineage>
</organism>
<keyword evidence="3" id="KW-1185">Reference proteome</keyword>
<feature type="region of interest" description="Disordered" evidence="1">
    <location>
        <begin position="1"/>
        <end position="36"/>
    </location>
</feature>
<sequence>MIIDSAIRAPPVPPRRSPRPPSDSVSTISSVTESTELPDYASTNHVTLPPRYQTFTRPSVPVIYSFSEWDSARNCMYLYPPGSEDPFASRSGDPFAATASDMPPPLYQITVMINLDPMLPLSYVTRVFRCGPHEGVGGGPVGSFEISMNQKRRILTFGDVCTRLESVLSSPGPGRWQWSLQSVTLRWDCKNRLDDGSPLCYCHGSGRSNHDVQLASFVPPPSLESPPLPLATLTVFPDGHQYMDHIIVSALVVVRQMTAAL</sequence>
<evidence type="ECO:0000313" key="3">
    <source>
        <dbReference type="Proteomes" id="UP000320762"/>
    </source>
</evidence>
<evidence type="ECO:0000256" key="1">
    <source>
        <dbReference type="SAM" id="MobiDB-lite"/>
    </source>
</evidence>
<proteinExistence type="predicted"/>
<reference evidence="2 3" key="1">
    <citation type="journal article" date="2019" name="New Phytol.">
        <title>Comparative genomics reveals unique wood-decay strategies and fruiting body development in the Schizophyllaceae.</title>
        <authorList>
            <person name="Almasi E."/>
            <person name="Sahu N."/>
            <person name="Krizsan K."/>
            <person name="Balint B."/>
            <person name="Kovacs G.M."/>
            <person name="Kiss B."/>
            <person name="Cseklye J."/>
            <person name="Drula E."/>
            <person name="Henrissat B."/>
            <person name="Nagy I."/>
            <person name="Chovatia M."/>
            <person name="Adam C."/>
            <person name="LaButti K."/>
            <person name="Lipzen A."/>
            <person name="Riley R."/>
            <person name="Grigoriev I.V."/>
            <person name="Nagy L.G."/>
        </authorList>
    </citation>
    <scope>NUCLEOTIDE SEQUENCE [LARGE SCALE GENOMIC DNA]</scope>
    <source>
        <strain evidence="2 3">NL-1724</strain>
    </source>
</reference>
<gene>
    <name evidence="2" type="ORF">BD626DRAFT_514764</name>
</gene>